<evidence type="ECO:0000256" key="1">
    <source>
        <dbReference type="SAM" id="MobiDB-lite"/>
    </source>
</evidence>
<evidence type="ECO:0000259" key="2">
    <source>
        <dbReference type="Pfam" id="PF10213"/>
    </source>
</evidence>
<dbReference type="PANTHER" id="PTHR13490:SF0">
    <property type="entry name" value="SMALL RIBOSOMAL SUBUNIT PROTEIN MS35"/>
    <property type="match status" value="1"/>
</dbReference>
<dbReference type="GO" id="GO:0005763">
    <property type="term" value="C:mitochondrial small ribosomal subunit"/>
    <property type="evidence" value="ECO:0007669"/>
    <property type="project" value="TreeGrafter"/>
</dbReference>
<dbReference type="PANTHER" id="PTHR13490">
    <property type="entry name" value="MITOCHONDRIAL 28S RIBOSOMAL PROTEIN S28"/>
    <property type="match status" value="1"/>
</dbReference>
<comment type="caution">
    <text evidence="3">The sequence shown here is derived from an EMBL/GenBank/DDBJ whole genome shotgun (WGS) entry which is preliminary data.</text>
</comment>
<dbReference type="Proteomes" id="UP001201163">
    <property type="component" value="Unassembled WGS sequence"/>
</dbReference>
<name>A0AAD4LMN6_9AGAM</name>
<dbReference type="Pfam" id="PF10213">
    <property type="entry name" value="MRP-S28"/>
    <property type="match status" value="1"/>
</dbReference>
<dbReference type="AlphaFoldDB" id="A0AAD4LMN6"/>
<reference evidence="3" key="1">
    <citation type="submission" date="2022-01" db="EMBL/GenBank/DDBJ databases">
        <title>Comparative genomics reveals a dynamic genome evolution in the ectomycorrhizal milk-cap (Lactarius) mushrooms.</title>
        <authorList>
            <consortium name="DOE Joint Genome Institute"/>
            <person name="Lebreton A."/>
            <person name="Tang N."/>
            <person name="Kuo A."/>
            <person name="LaButti K."/>
            <person name="Drula E."/>
            <person name="Barry K."/>
            <person name="Clum A."/>
            <person name="Lipzen A."/>
            <person name="Mousain D."/>
            <person name="Ng V."/>
            <person name="Wang R."/>
            <person name="Wang X."/>
            <person name="Dai Y."/>
            <person name="Henrissat B."/>
            <person name="Grigoriev I.V."/>
            <person name="Guerin-Laguette A."/>
            <person name="Yu F."/>
            <person name="Martin F.M."/>
        </authorList>
    </citation>
    <scope>NUCLEOTIDE SEQUENCE</scope>
    <source>
        <strain evidence="3">QP</strain>
    </source>
</reference>
<dbReference type="GO" id="GO:0003735">
    <property type="term" value="F:structural constituent of ribosome"/>
    <property type="evidence" value="ECO:0007669"/>
    <property type="project" value="InterPro"/>
</dbReference>
<sequence length="223" mass="25057">MDDLVENENDASSAGHLYLLQQRQNLHYLRLIEHEMPKLVAFRKPFVPPSSETPLVVRSMSYGGEEHPVTVKRAVTVAVSQLPLNNKHAIYKFCLLAGPRWTPTPPKDSGIMLGENAERGYVKISCEDFPEPAMNLKWVSDRLDDLINEANNVNDRFKDIPMDRRHLEARLIKAKSGKLKRDLAGGVGRYNSPPSIKDFPKSWLPRPSNGSQKLATTTSLASQ</sequence>
<dbReference type="InterPro" id="IPR019349">
    <property type="entry name" value="Ribosomal_mS35_mit"/>
</dbReference>
<accession>A0AAD4LMN6</accession>
<keyword evidence="4" id="KW-1185">Reference proteome</keyword>
<dbReference type="GO" id="GO:0032543">
    <property type="term" value="P:mitochondrial translation"/>
    <property type="evidence" value="ECO:0007669"/>
    <property type="project" value="InterPro"/>
</dbReference>
<dbReference type="InterPro" id="IPR039848">
    <property type="entry name" value="Ribosomal_mS35_mt"/>
</dbReference>
<gene>
    <name evidence="3" type="ORF">EDB92DRAFT_1792713</name>
</gene>
<organism evidence="3 4">
    <name type="scientific">Lactarius akahatsu</name>
    <dbReference type="NCBI Taxonomy" id="416441"/>
    <lineage>
        <taxon>Eukaryota</taxon>
        <taxon>Fungi</taxon>
        <taxon>Dikarya</taxon>
        <taxon>Basidiomycota</taxon>
        <taxon>Agaricomycotina</taxon>
        <taxon>Agaricomycetes</taxon>
        <taxon>Russulales</taxon>
        <taxon>Russulaceae</taxon>
        <taxon>Lactarius</taxon>
    </lineage>
</organism>
<feature type="compositionally biased region" description="Polar residues" evidence="1">
    <location>
        <begin position="208"/>
        <end position="223"/>
    </location>
</feature>
<evidence type="ECO:0000313" key="3">
    <source>
        <dbReference type="EMBL" id="KAH8997609.1"/>
    </source>
</evidence>
<evidence type="ECO:0000313" key="4">
    <source>
        <dbReference type="Proteomes" id="UP001201163"/>
    </source>
</evidence>
<proteinExistence type="predicted"/>
<dbReference type="EMBL" id="JAKELL010000007">
    <property type="protein sequence ID" value="KAH8997609.1"/>
    <property type="molecule type" value="Genomic_DNA"/>
</dbReference>
<feature type="domain" description="Small ribosomal subunit protein mS35 mitochondrial conserved" evidence="2">
    <location>
        <begin position="45"/>
        <end position="203"/>
    </location>
</feature>
<protein>
    <submittedName>
        <fullName evidence="3">Mitochondrial ribosomal subunit protein-domain-containing protein</fullName>
    </submittedName>
</protein>
<feature type="region of interest" description="Disordered" evidence="1">
    <location>
        <begin position="183"/>
        <end position="223"/>
    </location>
</feature>